<accession>A0A0B1T626</accession>
<feature type="domain" description="GST C-terminal" evidence="2">
    <location>
        <begin position="54"/>
        <end position="176"/>
    </location>
</feature>
<dbReference type="AlphaFoldDB" id="A0A0B1T626"/>
<dbReference type="GO" id="GO:0006749">
    <property type="term" value="P:glutathione metabolic process"/>
    <property type="evidence" value="ECO:0007669"/>
    <property type="project" value="TreeGrafter"/>
</dbReference>
<dbReference type="PANTHER" id="PTHR11571">
    <property type="entry name" value="GLUTATHIONE S-TRANSFERASE"/>
    <property type="match status" value="1"/>
</dbReference>
<dbReference type="PROSITE" id="PS50404">
    <property type="entry name" value="GST_NTER"/>
    <property type="match status" value="1"/>
</dbReference>
<keyword evidence="4" id="KW-1185">Reference proteome</keyword>
<protein>
    <submittedName>
        <fullName evidence="3">Glutathione S-transferase protein</fullName>
    </submittedName>
</protein>
<dbReference type="FunFam" id="1.20.1050.10:FF:000030">
    <property type="entry name" value="Glutathione S-transferase S1"/>
    <property type="match status" value="1"/>
</dbReference>
<dbReference type="SUPFAM" id="SSF52833">
    <property type="entry name" value="Thioredoxin-like"/>
    <property type="match status" value="1"/>
</dbReference>
<dbReference type="InterPro" id="IPR036249">
    <property type="entry name" value="Thioredoxin-like_sf"/>
</dbReference>
<dbReference type="InterPro" id="IPR004046">
    <property type="entry name" value="GST_C"/>
</dbReference>
<keyword evidence="3" id="KW-0808">Transferase</keyword>
<feature type="domain" description="GST N-terminal" evidence="1">
    <location>
        <begin position="6"/>
        <end position="113"/>
    </location>
</feature>
<organism evidence="3 4">
    <name type="scientific">Oesophagostomum dentatum</name>
    <name type="common">Nodular worm</name>
    <dbReference type="NCBI Taxonomy" id="61180"/>
    <lineage>
        <taxon>Eukaryota</taxon>
        <taxon>Metazoa</taxon>
        <taxon>Ecdysozoa</taxon>
        <taxon>Nematoda</taxon>
        <taxon>Chromadorea</taxon>
        <taxon>Rhabditida</taxon>
        <taxon>Rhabditina</taxon>
        <taxon>Rhabditomorpha</taxon>
        <taxon>Strongyloidea</taxon>
        <taxon>Strongylidae</taxon>
        <taxon>Oesophagostomum</taxon>
    </lineage>
</organism>
<evidence type="ECO:0000313" key="4">
    <source>
        <dbReference type="Proteomes" id="UP000053660"/>
    </source>
</evidence>
<dbReference type="Gene3D" id="1.20.1050.10">
    <property type="match status" value="1"/>
</dbReference>
<evidence type="ECO:0000259" key="1">
    <source>
        <dbReference type="PROSITE" id="PS50404"/>
    </source>
</evidence>
<name>A0A0B1T626_OESDE</name>
<dbReference type="PROSITE" id="PS50405">
    <property type="entry name" value="GST_CTER"/>
    <property type="match status" value="1"/>
</dbReference>
<evidence type="ECO:0000259" key="2">
    <source>
        <dbReference type="PROSITE" id="PS50405"/>
    </source>
</evidence>
<dbReference type="Gene3D" id="1.20.1050.130">
    <property type="match status" value="1"/>
</dbReference>
<dbReference type="EMBL" id="KN551943">
    <property type="protein sequence ID" value="KHJ91586.1"/>
    <property type="molecule type" value="Genomic_DNA"/>
</dbReference>
<gene>
    <name evidence="3" type="ORF">OESDEN_08549</name>
</gene>
<dbReference type="PANTHER" id="PTHR11571:SF150">
    <property type="entry name" value="GLUTATHIONE S-TRANSFERASE"/>
    <property type="match status" value="1"/>
</dbReference>
<sequence>MEDQKHSYKLHYFDVRGRGEPIRLILEYYGVNYEDNRIPQEDWPSVKGDFGGSTKSDSAKCDMYADAFMDFFTLGVERIFESDPEFRAKKDEKFEKQCPERLKYFEDHLKANGGENFVGKKVLWCDLVAVAVLSMVEEAKPDLLSDFPDLQTYYEKMRNLPEIKDYIEKSWPPAASAA</sequence>
<dbReference type="Gene3D" id="3.40.30.10">
    <property type="entry name" value="Glutaredoxin"/>
    <property type="match status" value="1"/>
</dbReference>
<dbReference type="OrthoDB" id="414243at2759"/>
<dbReference type="GO" id="GO:0004364">
    <property type="term" value="F:glutathione transferase activity"/>
    <property type="evidence" value="ECO:0007669"/>
    <property type="project" value="UniProtKB-ARBA"/>
</dbReference>
<dbReference type="Proteomes" id="UP000053660">
    <property type="component" value="Unassembled WGS sequence"/>
</dbReference>
<dbReference type="CDD" id="cd03039">
    <property type="entry name" value="GST_N_Sigma_like"/>
    <property type="match status" value="1"/>
</dbReference>
<dbReference type="CDD" id="cd03192">
    <property type="entry name" value="GST_C_Sigma_like"/>
    <property type="match status" value="1"/>
</dbReference>
<dbReference type="SUPFAM" id="SSF47616">
    <property type="entry name" value="GST C-terminal domain-like"/>
    <property type="match status" value="1"/>
</dbReference>
<proteinExistence type="predicted"/>
<dbReference type="InterPro" id="IPR004045">
    <property type="entry name" value="Glutathione_S-Trfase_N"/>
</dbReference>
<dbReference type="InterPro" id="IPR036282">
    <property type="entry name" value="Glutathione-S-Trfase_C_sf"/>
</dbReference>
<dbReference type="InterPro" id="IPR010987">
    <property type="entry name" value="Glutathione-S-Trfase_C-like"/>
</dbReference>
<dbReference type="InterPro" id="IPR050213">
    <property type="entry name" value="GST_superfamily"/>
</dbReference>
<dbReference type="Pfam" id="PF14497">
    <property type="entry name" value="GST_C_3"/>
    <property type="match status" value="1"/>
</dbReference>
<reference evidence="3 4" key="1">
    <citation type="submission" date="2014-03" db="EMBL/GenBank/DDBJ databases">
        <title>Draft genome of the hookworm Oesophagostomum dentatum.</title>
        <authorList>
            <person name="Mitreva M."/>
        </authorList>
    </citation>
    <scope>NUCLEOTIDE SEQUENCE [LARGE SCALE GENOMIC DNA]</scope>
    <source>
        <strain evidence="3 4">OD-Hann</strain>
    </source>
</reference>
<evidence type="ECO:0000313" key="3">
    <source>
        <dbReference type="EMBL" id="KHJ91586.1"/>
    </source>
</evidence>